<evidence type="ECO:0000256" key="1">
    <source>
        <dbReference type="SAM" id="Phobius"/>
    </source>
</evidence>
<dbReference type="PANTHER" id="PTHR35007:SF3">
    <property type="entry name" value="POSSIBLE CONSERVED ALANINE RICH MEMBRANE PROTEIN"/>
    <property type="match status" value="1"/>
</dbReference>
<dbReference type="PANTHER" id="PTHR35007">
    <property type="entry name" value="INTEGRAL MEMBRANE PROTEIN-RELATED"/>
    <property type="match status" value="1"/>
</dbReference>
<keyword evidence="1" id="KW-1133">Transmembrane helix</keyword>
<keyword evidence="1" id="KW-0472">Membrane</keyword>
<organism evidence="2 3">
    <name type="scientific">Varibaculum cambriense</name>
    <dbReference type="NCBI Taxonomy" id="184870"/>
    <lineage>
        <taxon>Bacteria</taxon>
        <taxon>Bacillati</taxon>
        <taxon>Actinomycetota</taxon>
        <taxon>Actinomycetes</taxon>
        <taxon>Actinomycetales</taxon>
        <taxon>Actinomycetaceae</taxon>
        <taxon>Varibaculum</taxon>
    </lineage>
</organism>
<comment type="caution">
    <text evidence="2">The sequence shown here is derived from an EMBL/GenBank/DDBJ whole genome shotgun (WGS) entry which is preliminary data.</text>
</comment>
<evidence type="ECO:0000313" key="2">
    <source>
        <dbReference type="EMBL" id="KXB79325.1"/>
    </source>
</evidence>
<evidence type="ECO:0000313" key="3">
    <source>
        <dbReference type="Proteomes" id="UP000070572"/>
    </source>
</evidence>
<protein>
    <recommendedName>
        <fullName evidence="4">Type II secretion system protein GspF domain-containing protein</fullName>
    </recommendedName>
</protein>
<evidence type="ECO:0008006" key="4">
    <source>
        <dbReference type="Google" id="ProtNLM"/>
    </source>
</evidence>
<reference evidence="2 3" key="1">
    <citation type="submission" date="2016-01" db="EMBL/GenBank/DDBJ databases">
        <authorList>
            <person name="Mitreva M."/>
            <person name="Pepin K.H."/>
            <person name="Mihindukulasuriya K.A."/>
            <person name="Fulton R."/>
            <person name="Fronick C."/>
            <person name="O'Laughlin M."/>
            <person name="Miner T."/>
            <person name="Herter B."/>
            <person name="Rosa B.A."/>
            <person name="Cordes M."/>
            <person name="Tomlinson C."/>
            <person name="Wollam A."/>
            <person name="Palsikar V.B."/>
            <person name="Mardis E.R."/>
            <person name="Wilson R.K."/>
        </authorList>
    </citation>
    <scope>NUCLEOTIDE SEQUENCE [LARGE SCALE GENOMIC DNA]</scope>
    <source>
        <strain evidence="2 3">DNF00696</strain>
    </source>
</reference>
<keyword evidence="1" id="KW-0812">Transmembrane</keyword>
<dbReference type="AlphaFoldDB" id="A0AB34WX39"/>
<proteinExistence type="predicted"/>
<dbReference type="EMBL" id="LSDN01000028">
    <property type="protein sequence ID" value="KXB79325.1"/>
    <property type="molecule type" value="Genomic_DNA"/>
</dbReference>
<accession>A0AB34WX39</accession>
<dbReference type="Proteomes" id="UP000070572">
    <property type="component" value="Unassembled WGS sequence"/>
</dbReference>
<feature type="transmembrane region" description="Helical" evidence="1">
    <location>
        <begin position="149"/>
        <end position="174"/>
    </location>
</feature>
<name>A0AB34WX39_9ACTO</name>
<sequence>MKMFILGIWVFCGALPWFLPAVPPRKSGRENTEGKAIDPAVILDLASAGLAGGAAIPRVLSALATATGEPRLAAVSRALILGVEWNSAWSLLQRGDTCPEWAQYLSAALEPAWKDGVAPETLLKGAGGRVRASKDQRARQAAQKLSVRLVIPLGICQLPAFILLGIVPVILAGLENL</sequence>
<gene>
    <name evidence="2" type="ORF">HMPREF1862_01948</name>
</gene>